<keyword evidence="2" id="KW-1185">Reference proteome</keyword>
<dbReference type="AlphaFoldDB" id="A0A6G4V3M8"/>
<dbReference type="EMBL" id="JAAKZY010000035">
    <property type="protein sequence ID" value="NGO08672.1"/>
    <property type="molecule type" value="Genomic_DNA"/>
</dbReference>
<organism evidence="1 2">
    <name type="scientific">Streptomyces scabichelini</name>
    <dbReference type="NCBI Taxonomy" id="2711217"/>
    <lineage>
        <taxon>Bacteria</taxon>
        <taxon>Bacillati</taxon>
        <taxon>Actinomycetota</taxon>
        <taxon>Actinomycetes</taxon>
        <taxon>Kitasatosporales</taxon>
        <taxon>Streptomycetaceae</taxon>
        <taxon>Streptomyces</taxon>
    </lineage>
</organism>
<reference evidence="1 2" key="1">
    <citation type="submission" date="2020-02" db="EMBL/GenBank/DDBJ databases">
        <title>Whole-genome analyses of novel actinobacteria.</title>
        <authorList>
            <person name="Sahin N."/>
            <person name="Gencbay T."/>
        </authorList>
    </citation>
    <scope>NUCLEOTIDE SEQUENCE [LARGE SCALE GENOMIC DNA]</scope>
    <source>
        <strain evidence="1 2">HC44</strain>
    </source>
</reference>
<evidence type="ECO:0000313" key="2">
    <source>
        <dbReference type="Proteomes" id="UP000472335"/>
    </source>
</evidence>
<evidence type="ECO:0000313" key="1">
    <source>
        <dbReference type="EMBL" id="NGO08672.1"/>
    </source>
</evidence>
<protein>
    <submittedName>
        <fullName evidence="1">Uncharacterized protein</fullName>
    </submittedName>
</protein>
<gene>
    <name evidence="1" type="ORF">G5C60_13890</name>
</gene>
<accession>A0A6G4V3M8</accession>
<name>A0A6G4V3M8_9ACTN</name>
<comment type="caution">
    <text evidence="1">The sequence shown here is derived from an EMBL/GenBank/DDBJ whole genome shotgun (WGS) entry which is preliminary data.</text>
</comment>
<sequence>MSLASFDNCFLAKTRRLSLTSVDIGAHEVGRRVTRAPLDWTPAENGSLTDPRS</sequence>
<proteinExistence type="predicted"/>
<dbReference type="Proteomes" id="UP000472335">
    <property type="component" value="Unassembled WGS sequence"/>
</dbReference>